<protein>
    <submittedName>
        <fullName evidence="1">Uncharacterized protein</fullName>
    </submittedName>
</protein>
<dbReference type="Proteomes" id="UP000094527">
    <property type="component" value="Unassembled WGS sequence"/>
</dbReference>
<accession>A0A1D2NDC7</accession>
<proteinExistence type="predicted"/>
<evidence type="ECO:0000313" key="2">
    <source>
        <dbReference type="Proteomes" id="UP000094527"/>
    </source>
</evidence>
<organism evidence="1 2">
    <name type="scientific">Orchesella cincta</name>
    <name type="common">Springtail</name>
    <name type="synonym">Podura cincta</name>
    <dbReference type="NCBI Taxonomy" id="48709"/>
    <lineage>
        <taxon>Eukaryota</taxon>
        <taxon>Metazoa</taxon>
        <taxon>Ecdysozoa</taxon>
        <taxon>Arthropoda</taxon>
        <taxon>Hexapoda</taxon>
        <taxon>Collembola</taxon>
        <taxon>Entomobryomorpha</taxon>
        <taxon>Entomobryoidea</taxon>
        <taxon>Orchesellidae</taxon>
        <taxon>Orchesellinae</taxon>
        <taxon>Orchesella</taxon>
    </lineage>
</organism>
<dbReference type="OrthoDB" id="5917255at2759"/>
<comment type="caution">
    <text evidence="1">The sequence shown here is derived from an EMBL/GenBank/DDBJ whole genome shotgun (WGS) entry which is preliminary data.</text>
</comment>
<evidence type="ECO:0000313" key="1">
    <source>
        <dbReference type="EMBL" id="ODN03241.1"/>
    </source>
</evidence>
<keyword evidence="2" id="KW-1185">Reference proteome</keyword>
<dbReference type="EMBL" id="LJIJ01000081">
    <property type="protein sequence ID" value="ODN03241.1"/>
    <property type="molecule type" value="Genomic_DNA"/>
</dbReference>
<reference evidence="1 2" key="1">
    <citation type="journal article" date="2016" name="Genome Biol. Evol.">
        <title>Gene Family Evolution Reflects Adaptation to Soil Environmental Stressors in the Genome of the Collembolan Orchesella cincta.</title>
        <authorList>
            <person name="Faddeeva-Vakhrusheva A."/>
            <person name="Derks M.F."/>
            <person name="Anvar S.Y."/>
            <person name="Agamennone V."/>
            <person name="Suring W."/>
            <person name="Smit S."/>
            <person name="van Straalen N.M."/>
            <person name="Roelofs D."/>
        </authorList>
    </citation>
    <scope>NUCLEOTIDE SEQUENCE [LARGE SCALE GENOMIC DNA]</scope>
    <source>
        <tissue evidence="1">Mixed pool</tissue>
    </source>
</reference>
<gene>
    <name evidence="1" type="ORF">Ocin01_03432</name>
</gene>
<sequence length="204" mass="22625">MDLVCVQGFTSQNSKMDFHLLGALILTRDAGKCAEEQSFVPSATQKNKAVAESETGKQDFAENEWGFDTKKAGNKTEEELPQILSKNHVIRNTTSFENPKGMGKVTRIFYAILIAYLVPVDTFQSVFSSPTPTFPFWSTDSTTTSQQDGNVNVSSSPFGTDLGDDVLCHPSCECLDTFFDCRKRGPKRGLTEFPDNFPNWVVTL</sequence>
<name>A0A1D2NDC7_ORCCI</name>
<dbReference type="AlphaFoldDB" id="A0A1D2NDC7"/>